<accession>A0AAN8S8F7</accession>
<evidence type="ECO:0000313" key="2">
    <source>
        <dbReference type="Proteomes" id="UP001372834"/>
    </source>
</evidence>
<comment type="caution">
    <text evidence="1">The sequence shown here is derived from an EMBL/GenBank/DDBJ whole genome shotgun (WGS) entry which is preliminary data.</text>
</comment>
<organism evidence="1 2">
    <name type="scientific">Polyplax serrata</name>
    <name type="common">Common mouse louse</name>
    <dbReference type="NCBI Taxonomy" id="468196"/>
    <lineage>
        <taxon>Eukaryota</taxon>
        <taxon>Metazoa</taxon>
        <taxon>Ecdysozoa</taxon>
        <taxon>Arthropoda</taxon>
        <taxon>Hexapoda</taxon>
        <taxon>Insecta</taxon>
        <taxon>Pterygota</taxon>
        <taxon>Neoptera</taxon>
        <taxon>Paraneoptera</taxon>
        <taxon>Psocodea</taxon>
        <taxon>Troctomorpha</taxon>
        <taxon>Phthiraptera</taxon>
        <taxon>Anoplura</taxon>
        <taxon>Polyplacidae</taxon>
        <taxon>Polyplax</taxon>
    </lineage>
</organism>
<sequence length="155" mass="17482">MDRYNLNETGSTGESRNPTVKRQNTNLLFILPVLKQRVLLRGGEIIKTEAFDTSKLGDVGEHTGISFSYENKRINLTISLKNPFSNPGENPFGQLEFIEVVVEAEQRNKVIRIDRLLRTENTPSPMLRRTLRPGVSDHSKVAVRSEEINGSTAFI</sequence>
<dbReference type="AlphaFoldDB" id="A0AAN8S8F7"/>
<dbReference type="Proteomes" id="UP001372834">
    <property type="component" value="Unassembled WGS sequence"/>
</dbReference>
<dbReference type="EMBL" id="JAWJWE010000038">
    <property type="protein sequence ID" value="KAK6623357.1"/>
    <property type="molecule type" value="Genomic_DNA"/>
</dbReference>
<proteinExistence type="predicted"/>
<reference evidence="1 2" key="1">
    <citation type="submission" date="2023-10" db="EMBL/GenBank/DDBJ databases">
        <title>Genomes of two closely related lineages of the louse Polyplax serrata with different host specificities.</title>
        <authorList>
            <person name="Martinu J."/>
            <person name="Tarabai H."/>
            <person name="Stefka J."/>
            <person name="Hypsa V."/>
        </authorList>
    </citation>
    <scope>NUCLEOTIDE SEQUENCE [LARGE SCALE GENOMIC DNA]</scope>
    <source>
        <strain evidence="1">HR10_N</strain>
    </source>
</reference>
<name>A0AAN8S8F7_POLSC</name>
<protein>
    <submittedName>
        <fullName evidence="1">Uncharacterized protein</fullName>
    </submittedName>
</protein>
<gene>
    <name evidence="1" type="ORF">RUM43_009209</name>
</gene>
<evidence type="ECO:0000313" key="1">
    <source>
        <dbReference type="EMBL" id="KAK6623357.1"/>
    </source>
</evidence>